<protein>
    <recommendedName>
        <fullName evidence="3">HEPN AbiU2-like domain-containing protein</fullName>
    </recommendedName>
</protein>
<dbReference type="Proteomes" id="UP001500827">
    <property type="component" value="Unassembled WGS sequence"/>
</dbReference>
<sequence length="180" mass="20270">MGSPDNEFHSSVGALIGAFADVEDRLRLCLRELSGLPQNKFEILVGFPRTGESLSKLKKLLALAHLEGDGHARVQEALNQLENIVKLRDRLVHYGGFAEEEVVAVYLKPNGVPQNVRWFAEEYPPSSIRDAASDLGTIYTTLTAYIGSRPPEEIRNEMKRELPKLGTWQYKPPEQQTVRR</sequence>
<dbReference type="EMBL" id="BAABBM010000001">
    <property type="protein sequence ID" value="GAA3907637.1"/>
    <property type="molecule type" value="Genomic_DNA"/>
</dbReference>
<evidence type="ECO:0000313" key="2">
    <source>
        <dbReference type="Proteomes" id="UP001500827"/>
    </source>
</evidence>
<evidence type="ECO:0008006" key="3">
    <source>
        <dbReference type="Google" id="ProtNLM"/>
    </source>
</evidence>
<comment type="caution">
    <text evidence="1">The sequence shown here is derived from an EMBL/GenBank/DDBJ whole genome shotgun (WGS) entry which is preliminary data.</text>
</comment>
<reference evidence="2" key="1">
    <citation type="journal article" date="2019" name="Int. J. Syst. Evol. Microbiol.">
        <title>The Global Catalogue of Microorganisms (GCM) 10K type strain sequencing project: providing services to taxonomists for standard genome sequencing and annotation.</title>
        <authorList>
            <consortium name="The Broad Institute Genomics Platform"/>
            <consortium name="The Broad Institute Genome Sequencing Center for Infectious Disease"/>
            <person name="Wu L."/>
            <person name="Ma J."/>
        </authorList>
    </citation>
    <scope>NUCLEOTIDE SEQUENCE [LARGE SCALE GENOMIC DNA]</scope>
    <source>
        <strain evidence="2">JCM 17543</strain>
    </source>
</reference>
<evidence type="ECO:0000313" key="1">
    <source>
        <dbReference type="EMBL" id="GAA3907637.1"/>
    </source>
</evidence>
<keyword evidence="2" id="KW-1185">Reference proteome</keyword>
<dbReference type="RefSeq" id="WP_344700270.1">
    <property type="nucleotide sequence ID" value="NZ_BAABBM010000001.1"/>
</dbReference>
<name>A0ABP7LU05_9SPHN</name>
<organism evidence="1 2">
    <name type="scientific">Sphingomonas limnosediminicola</name>
    <dbReference type="NCBI Taxonomy" id="940133"/>
    <lineage>
        <taxon>Bacteria</taxon>
        <taxon>Pseudomonadati</taxon>
        <taxon>Pseudomonadota</taxon>
        <taxon>Alphaproteobacteria</taxon>
        <taxon>Sphingomonadales</taxon>
        <taxon>Sphingomonadaceae</taxon>
        <taxon>Sphingomonas</taxon>
    </lineage>
</organism>
<gene>
    <name evidence="1" type="ORF">GCM10022276_27580</name>
</gene>
<proteinExistence type="predicted"/>
<accession>A0ABP7LU05</accession>